<dbReference type="InterPro" id="IPR010627">
    <property type="entry name" value="Prepilin_pept_A24_N"/>
</dbReference>
<name>A0A7V8N0Y4_9LACT</name>
<keyword evidence="1" id="KW-0812">Transmembrane</keyword>
<accession>A0A7V8N0Y4</accession>
<dbReference type="GO" id="GO:0005886">
    <property type="term" value="C:plasma membrane"/>
    <property type="evidence" value="ECO:0007669"/>
    <property type="project" value="TreeGrafter"/>
</dbReference>
<keyword evidence="1" id="KW-1133">Transmembrane helix</keyword>
<reference evidence="3 4" key="1">
    <citation type="submission" date="2020-07" db="EMBL/GenBank/DDBJ databases">
        <authorList>
            <person name="Hilgarth M."/>
            <person name="Werum V."/>
            <person name="Vogel R.F."/>
        </authorList>
    </citation>
    <scope>NUCLEOTIDE SEQUENCE [LARGE SCALE GENOMIC DNA]</scope>
    <source>
        <strain evidence="3 4">DSM 28961</strain>
    </source>
</reference>
<feature type="transmembrane region" description="Helical" evidence="1">
    <location>
        <begin position="159"/>
        <end position="190"/>
    </location>
</feature>
<dbReference type="RefSeq" id="WP_180746645.1">
    <property type="nucleotide sequence ID" value="NZ_CBCRWQ010000006.1"/>
</dbReference>
<proteinExistence type="predicted"/>
<dbReference type="Proteomes" id="UP000530186">
    <property type="component" value="Unassembled WGS sequence"/>
</dbReference>
<keyword evidence="4" id="KW-1185">Reference proteome</keyword>
<dbReference type="PANTHER" id="PTHR30487:SF0">
    <property type="entry name" value="PREPILIN LEADER PEPTIDASE_N-METHYLTRANSFERASE-RELATED"/>
    <property type="match status" value="1"/>
</dbReference>
<gene>
    <name evidence="3" type="ORF">HZR21_04615</name>
</gene>
<organism evidence="3 4">
    <name type="scientific">Pseudolactococcus laudensis</name>
    <dbReference type="NCBI Taxonomy" id="1494461"/>
    <lineage>
        <taxon>Bacteria</taxon>
        <taxon>Bacillati</taxon>
        <taxon>Bacillota</taxon>
        <taxon>Bacilli</taxon>
        <taxon>Lactobacillales</taxon>
        <taxon>Streptococcaceae</taxon>
        <taxon>Pseudolactococcus</taxon>
    </lineage>
</organism>
<dbReference type="EMBL" id="JACBNY010000005">
    <property type="protein sequence ID" value="MBA0016433.1"/>
    <property type="molecule type" value="Genomic_DNA"/>
</dbReference>
<dbReference type="GeneID" id="303194796"/>
<feature type="transmembrane region" description="Helical" evidence="1">
    <location>
        <begin position="117"/>
        <end position="147"/>
    </location>
</feature>
<dbReference type="PANTHER" id="PTHR30487">
    <property type="entry name" value="TYPE 4 PREPILIN-LIKE PROTEINS LEADER PEPTIDE-PROCESSING ENZYME"/>
    <property type="match status" value="1"/>
</dbReference>
<dbReference type="InterPro" id="IPR050882">
    <property type="entry name" value="Prepilin_peptidase/N-MTase"/>
</dbReference>
<feature type="transmembrane region" description="Helical" evidence="1">
    <location>
        <begin position="68"/>
        <end position="87"/>
    </location>
</feature>
<evidence type="ECO:0000259" key="2">
    <source>
        <dbReference type="Pfam" id="PF06750"/>
    </source>
</evidence>
<keyword evidence="1" id="KW-0472">Membrane</keyword>
<dbReference type="GO" id="GO:0004190">
    <property type="term" value="F:aspartic-type endopeptidase activity"/>
    <property type="evidence" value="ECO:0007669"/>
    <property type="project" value="TreeGrafter"/>
</dbReference>
<evidence type="ECO:0000313" key="4">
    <source>
        <dbReference type="Proteomes" id="UP000530186"/>
    </source>
</evidence>
<feature type="transmembrane region" description="Helical" evidence="1">
    <location>
        <begin position="202"/>
        <end position="230"/>
    </location>
</feature>
<dbReference type="AlphaFoldDB" id="A0A7V8N0Y4"/>
<dbReference type="Pfam" id="PF06750">
    <property type="entry name" value="A24_N_bact"/>
    <property type="match status" value="1"/>
</dbReference>
<dbReference type="GO" id="GO:0006465">
    <property type="term" value="P:signal peptide processing"/>
    <property type="evidence" value="ECO:0007669"/>
    <property type="project" value="TreeGrafter"/>
</dbReference>
<comment type="caution">
    <text evidence="3">The sequence shown here is derived from an EMBL/GenBank/DDBJ whole genome shotgun (WGS) entry which is preliminary data.</text>
</comment>
<evidence type="ECO:0000313" key="3">
    <source>
        <dbReference type="EMBL" id="MBA0016433.1"/>
    </source>
</evidence>
<evidence type="ECO:0000256" key="1">
    <source>
        <dbReference type="SAM" id="Phobius"/>
    </source>
</evidence>
<protein>
    <submittedName>
        <fullName evidence="3">Prepilin peptidase</fullName>
    </submittedName>
</protein>
<feature type="domain" description="Prepilin peptidase A24 N-terminal" evidence="2">
    <location>
        <begin position="9"/>
        <end position="88"/>
    </location>
</feature>
<sequence>MTIFLIFTLGTILGSFFGLIIDRLPEHSIVSPRSHCENCGQILIWKDLIPIISQLINCASCRYCKIKLTYWYSILELSCGTLFVMVWLEKVDLTFSLNCLASFLMVGFDLKTHAFPLWIWLTFFVLLSFTCPFDIGVLSCILIAIMTEFSSLKIGSGDWLYLSLVAFSANFFQLTLCLFVASLSGLLYYAFNPKQKKAEMPFLPFLFLSYLCHLFFENDALITYFSLIIFRY</sequence>